<dbReference type="InterPro" id="IPR043198">
    <property type="entry name" value="Cyclin/Ssn8"/>
</dbReference>
<dbReference type="GO" id="GO:0006357">
    <property type="term" value="P:regulation of transcription by RNA polymerase II"/>
    <property type="evidence" value="ECO:0007669"/>
    <property type="project" value="InterPro"/>
</dbReference>
<dbReference type="AlphaFoldDB" id="A0AAV7K5M4"/>
<dbReference type="Proteomes" id="UP001165289">
    <property type="component" value="Unassembled WGS sequence"/>
</dbReference>
<evidence type="ECO:0000256" key="3">
    <source>
        <dbReference type="ARBA" id="ARBA00022553"/>
    </source>
</evidence>
<dbReference type="InterPro" id="IPR036915">
    <property type="entry name" value="Cyclin-like_sf"/>
</dbReference>
<evidence type="ECO:0000313" key="11">
    <source>
        <dbReference type="EMBL" id="KAI6656537.1"/>
    </source>
</evidence>
<dbReference type="PANTHER" id="PTHR10026">
    <property type="entry name" value="CYCLIN"/>
    <property type="match status" value="1"/>
</dbReference>
<dbReference type="SUPFAM" id="SSF47954">
    <property type="entry name" value="Cyclin-like"/>
    <property type="match status" value="2"/>
</dbReference>
<protein>
    <submittedName>
        <fullName evidence="11">Cyclin-T</fullName>
    </submittedName>
</protein>
<dbReference type="SMART" id="SM00385">
    <property type="entry name" value="CYCLIN"/>
    <property type="match status" value="2"/>
</dbReference>
<feature type="domain" description="Cyclin-like" evidence="10">
    <location>
        <begin position="46"/>
        <end position="143"/>
    </location>
</feature>
<gene>
    <name evidence="11" type="ORF">LOD99_1332</name>
</gene>
<feature type="compositionally biased region" description="Basic and acidic residues" evidence="9">
    <location>
        <begin position="349"/>
        <end position="373"/>
    </location>
</feature>
<evidence type="ECO:0000256" key="4">
    <source>
        <dbReference type="ARBA" id="ARBA00023015"/>
    </source>
</evidence>
<keyword evidence="6" id="KW-0804">Transcription</keyword>
<evidence type="ECO:0000256" key="2">
    <source>
        <dbReference type="ARBA" id="ARBA00008638"/>
    </source>
</evidence>
<sequence length="392" mass="45286">MAQNGGIQYINRKESWYFTKEELSRTPSTKHMDKSKELAARQHAASFIQDMGLRLKVSQVIINTSVVYMHRFYMHHSFKVYNRNHIATACIFLACKIEEQPIRIYEIVKVFLLSKGQSVLDRKSPDYLQLEERIKNNEILLLQTLGFEVAIDHPHHYLLKCAELMKITRDIAKISYFMAHNSLLLTTMCLEYKPQTVACVCINLSCKWKNIIIPLSSENKDWWNYIDPNLTQDELTKLTYEFIGIIGSCPSRLKIRIEEYCKNRTASSVPPTPPNSTPSSFSTVVQSSTRSSGLPDAKRVRYSGQETADTTTPDKHYSNSQPRIYPHAALSNPNSGYQHPSHQGSVPPSKRDSANQMKEHDYRQERQKKDTQQQRHSMSSYKIPHRDDTKRI</sequence>
<dbReference type="GO" id="GO:0016538">
    <property type="term" value="F:cyclin-dependent protein serine/threonine kinase regulator activity"/>
    <property type="evidence" value="ECO:0007669"/>
    <property type="project" value="InterPro"/>
</dbReference>
<dbReference type="Pfam" id="PF00134">
    <property type="entry name" value="Cyclin_N"/>
    <property type="match status" value="1"/>
</dbReference>
<evidence type="ECO:0000256" key="6">
    <source>
        <dbReference type="ARBA" id="ARBA00023163"/>
    </source>
</evidence>
<dbReference type="GO" id="GO:0005634">
    <property type="term" value="C:nucleus"/>
    <property type="evidence" value="ECO:0007669"/>
    <property type="project" value="UniProtKB-SubCell"/>
</dbReference>
<keyword evidence="5 8" id="KW-0195">Cyclin</keyword>
<feature type="domain" description="Cyclin-like" evidence="10">
    <location>
        <begin position="156"/>
        <end position="244"/>
    </location>
</feature>
<dbReference type="Pfam" id="PF21797">
    <property type="entry name" value="CycT2-like_C"/>
    <property type="match status" value="1"/>
</dbReference>
<dbReference type="CDD" id="cd20539">
    <property type="entry name" value="CYCLIN_CCNT_rpt2"/>
    <property type="match status" value="1"/>
</dbReference>
<evidence type="ECO:0000256" key="7">
    <source>
        <dbReference type="ARBA" id="ARBA00023242"/>
    </source>
</evidence>
<keyword evidence="7" id="KW-0539">Nucleus</keyword>
<comment type="subcellular location">
    <subcellularLocation>
        <location evidence="1">Nucleus</location>
    </subcellularLocation>
</comment>
<accession>A0AAV7K5M4</accession>
<dbReference type="InterPro" id="IPR006671">
    <property type="entry name" value="Cyclin_N"/>
</dbReference>
<reference evidence="11 12" key="1">
    <citation type="journal article" date="2023" name="BMC Biol.">
        <title>The compact genome of the sponge Oopsacas minuta (Hexactinellida) is lacking key metazoan core genes.</title>
        <authorList>
            <person name="Santini S."/>
            <person name="Schenkelaars Q."/>
            <person name="Jourda C."/>
            <person name="Duchesne M."/>
            <person name="Belahbib H."/>
            <person name="Rocher C."/>
            <person name="Selva M."/>
            <person name="Riesgo A."/>
            <person name="Vervoort M."/>
            <person name="Leys S.P."/>
            <person name="Kodjabachian L."/>
            <person name="Le Bivic A."/>
            <person name="Borchiellini C."/>
            <person name="Claverie J.M."/>
            <person name="Renard E."/>
        </authorList>
    </citation>
    <scope>NUCLEOTIDE SEQUENCE [LARGE SCALE GENOMIC DNA]</scope>
    <source>
        <strain evidence="11">SPO-2</strain>
    </source>
</reference>
<dbReference type="EMBL" id="JAKMXF010000144">
    <property type="protein sequence ID" value="KAI6656537.1"/>
    <property type="molecule type" value="Genomic_DNA"/>
</dbReference>
<evidence type="ECO:0000256" key="8">
    <source>
        <dbReference type="RuleBase" id="RU000383"/>
    </source>
</evidence>
<evidence type="ECO:0000313" key="12">
    <source>
        <dbReference type="Proteomes" id="UP001165289"/>
    </source>
</evidence>
<evidence type="ECO:0000256" key="1">
    <source>
        <dbReference type="ARBA" id="ARBA00004123"/>
    </source>
</evidence>
<keyword evidence="3" id="KW-0597">Phosphoprotein</keyword>
<evidence type="ECO:0000256" key="5">
    <source>
        <dbReference type="ARBA" id="ARBA00023127"/>
    </source>
</evidence>
<keyword evidence="4" id="KW-0805">Transcription regulation</keyword>
<dbReference type="InterPro" id="IPR013763">
    <property type="entry name" value="Cyclin-like_dom"/>
</dbReference>
<feature type="region of interest" description="Disordered" evidence="9">
    <location>
        <begin position="264"/>
        <end position="392"/>
    </location>
</feature>
<keyword evidence="12" id="KW-1185">Reference proteome</keyword>
<comment type="similarity">
    <text evidence="2">Belongs to the cyclin family. Cyclin C subfamily.</text>
</comment>
<evidence type="ECO:0000259" key="10">
    <source>
        <dbReference type="SMART" id="SM00385"/>
    </source>
</evidence>
<dbReference type="FunFam" id="1.10.472.10:FF:000004">
    <property type="entry name" value="Cyclin T2"/>
    <property type="match status" value="1"/>
</dbReference>
<dbReference type="Gene3D" id="1.10.472.10">
    <property type="entry name" value="Cyclin-like"/>
    <property type="match status" value="2"/>
</dbReference>
<feature type="compositionally biased region" description="Polar residues" evidence="9">
    <location>
        <begin position="331"/>
        <end position="346"/>
    </location>
</feature>
<comment type="caution">
    <text evidence="11">The sequence shown here is derived from an EMBL/GenBank/DDBJ whole genome shotgun (WGS) entry which is preliminary data.</text>
</comment>
<name>A0AAV7K5M4_9METZ</name>
<proteinExistence type="inferred from homology"/>
<organism evidence="11 12">
    <name type="scientific">Oopsacas minuta</name>
    <dbReference type="NCBI Taxonomy" id="111878"/>
    <lineage>
        <taxon>Eukaryota</taxon>
        <taxon>Metazoa</taxon>
        <taxon>Porifera</taxon>
        <taxon>Hexactinellida</taxon>
        <taxon>Hexasterophora</taxon>
        <taxon>Lyssacinosida</taxon>
        <taxon>Leucopsacidae</taxon>
        <taxon>Oopsacas</taxon>
    </lineage>
</organism>
<evidence type="ECO:0000256" key="9">
    <source>
        <dbReference type="SAM" id="MobiDB-lite"/>
    </source>
</evidence>